<feature type="region of interest" description="Disordered" evidence="1">
    <location>
        <begin position="23"/>
        <end position="42"/>
    </location>
</feature>
<protein>
    <submittedName>
        <fullName evidence="3">Protein phosphatase 1 regulatory subunit 3G</fullName>
    </submittedName>
</protein>
<dbReference type="InterPro" id="IPR005036">
    <property type="entry name" value="CBM21_dom"/>
</dbReference>
<evidence type="ECO:0000256" key="1">
    <source>
        <dbReference type="SAM" id="MobiDB-lite"/>
    </source>
</evidence>
<proteinExistence type="predicted"/>
<sequence>MDIKKTEFFGTSGLMEDSGFKSTVVGESENGDGGDIQKEHGRKLRDDFSKFDQEDIFMKDRRRAKSLPAYPEQATLFNNLTQSCRKRVQFADSLGLTLANVRHFSATDDPRIPSKVFSRLQSFPPQQDKELLGDICERFAASFQLNCLTCAFEQPGESCGFEDRVREQRVSLEKITAFHLDIRGLIRVFNFGLKKEVSVRYTFNDWLSFVDAQAVLVPGSATEDNAQTEQFGFTLYTPPFLDQSSTIQFAICYKTENGAEYWDNNFGQNYTLRY</sequence>
<evidence type="ECO:0000313" key="4">
    <source>
        <dbReference type="Proteomes" id="UP001230051"/>
    </source>
</evidence>
<dbReference type="GO" id="GO:2001069">
    <property type="term" value="F:glycogen binding"/>
    <property type="evidence" value="ECO:0007669"/>
    <property type="project" value="TreeGrafter"/>
</dbReference>
<name>A0AAD8GFP2_ACIOX</name>
<dbReference type="GO" id="GO:0005979">
    <property type="term" value="P:regulation of glycogen biosynthetic process"/>
    <property type="evidence" value="ECO:0007669"/>
    <property type="project" value="TreeGrafter"/>
</dbReference>
<dbReference type="GO" id="GO:0008157">
    <property type="term" value="F:protein phosphatase 1 binding"/>
    <property type="evidence" value="ECO:0007669"/>
    <property type="project" value="TreeGrafter"/>
</dbReference>
<feature type="domain" description="CBM21" evidence="2">
    <location>
        <begin position="162"/>
        <end position="273"/>
    </location>
</feature>
<dbReference type="AlphaFoldDB" id="A0AAD8GFP2"/>
<evidence type="ECO:0000313" key="3">
    <source>
        <dbReference type="EMBL" id="KAK1173672.1"/>
    </source>
</evidence>
<organism evidence="3 4">
    <name type="scientific">Acipenser oxyrinchus oxyrinchus</name>
    <dbReference type="NCBI Taxonomy" id="40147"/>
    <lineage>
        <taxon>Eukaryota</taxon>
        <taxon>Metazoa</taxon>
        <taxon>Chordata</taxon>
        <taxon>Craniata</taxon>
        <taxon>Vertebrata</taxon>
        <taxon>Euteleostomi</taxon>
        <taxon>Actinopterygii</taxon>
        <taxon>Chondrostei</taxon>
        <taxon>Acipenseriformes</taxon>
        <taxon>Acipenseridae</taxon>
        <taxon>Acipenser</taxon>
    </lineage>
</organism>
<dbReference type="Proteomes" id="UP001230051">
    <property type="component" value="Unassembled WGS sequence"/>
</dbReference>
<dbReference type="PANTHER" id="PTHR12307">
    <property type="entry name" value="PROTEIN PHOSPHATASE 1 REGULATORY SUBUNIT"/>
    <property type="match status" value="1"/>
</dbReference>
<dbReference type="EMBL" id="JAGXEW010000003">
    <property type="protein sequence ID" value="KAK1173672.1"/>
    <property type="molecule type" value="Genomic_DNA"/>
</dbReference>
<dbReference type="Gene3D" id="2.60.40.2440">
    <property type="entry name" value="Carbohydrate binding type-21 domain"/>
    <property type="match status" value="1"/>
</dbReference>
<dbReference type="PANTHER" id="PTHR12307:SF7">
    <property type="entry name" value="PROTEIN PHOSPHATASE 1 REGULATORY SUBUNIT 3G"/>
    <property type="match status" value="1"/>
</dbReference>
<dbReference type="PROSITE" id="PS51159">
    <property type="entry name" value="CBM21"/>
    <property type="match status" value="1"/>
</dbReference>
<dbReference type="Pfam" id="PF03370">
    <property type="entry name" value="CBM_21"/>
    <property type="match status" value="1"/>
</dbReference>
<evidence type="ECO:0000259" key="2">
    <source>
        <dbReference type="PROSITE" id="PS51159"/>
    </source>
</evidence>
<dbReference type="GO" id="GO:0000164">
    <property type="term" value="C:protein phosphatase type 1 complex"/>
    <property type="evidence" value="ECO:0007669"/>
    <property type="project" value="TreeGrafter"/>
</dbReference>
<dbReference type="InterPro" id="IPR050782">
    <property type="entry name" value="PP1_regulatory_subunit_3"/>
</dbReference>
<keyword evidence="4" id="KW-1185">Reference proteome</keyword>
<comment type="caution">
    <text evidence="3">The sequence shown here is derived from an EMBL/GenBank/DDBJ whole genome shotgun (WGS) entry which is preliminary data.</text>
</comment>
<reference evidence="3" key="1">
    <citation type="submission" date="2022-02" db="EMBL/GenBank/DDBJ databases">
        <title>Atlantic sturgeon de novo genome assembly.</title>
        <authorList>
            <person name="Stock M."/>
            <person name="Klopp C."/>
            <person name="Guiguen Y."/>
            <person name="Cabau C."/>
            <person name="Parinello H."/>
            <person name="Santidrian Yebra-Pimentel E."/>
            <person name="Kuhl H."/>
            <person name="Dirks R.P."/>
            <person name="Guessner J."/>
            <person name="Wuertz S."/>
            <person name="Du K."/>
            <person name="Schartl M."/>
        </authorList>
    </citation>
    <scope>NUCLEOTIDE SEQUENCE</scope>
    <source>
        <strain evidence="3">STURGEONOMICS-FGT-2020</strain>
        <tissue evidence="3">Whole blood</tissue>
    </source>
</reference>
<accession>A0AAD8GFP2</accession>
<dbReference type="InterPro" id="IPR038175">
    <property type="entry name" value="CBM21_dom_sf"/>
</dbReference>
<gene>
    <name evidence="3" type="primary">Ppp1r3g</name>
    <name evidence="3" type="ORF">AOXY_G3841</name>
</gene>